<name>A0A2W0ETH8_PSEJE</name>
<gene>
    <name evidence="1" type="ORF">CRX42_07255</name>
</gene>
<sequence length="119" mass="14002">MSHQRLIDLAKAYAENRTQLYSNAKAIRDCNEDGYIDMQPLRERFYHGEWLEEEAVLRWNGWLYAVQALHDFDGKELDEDHAYYCMAVLLDERKAIKQRANTLKSRLRIIGAQLLKSSP</sequence>
<proteinExistence type="predicted"/>
<dbReference type="EMBL" id="PDLL01000055">
    <property type="protein sequence ID" value="PYY71206.1"/>
    <property type="molecule type" value="Genomic_DNA"/>
</dbReference>
<protein>
    <submittedName>
        <fullName evidence="1">Uncharacterized protein</fullName>
    </submittedName>
</protein>
<evidence type="ECO:0000313" key="2">
    <source>
        <dbReference type="Proteomes" id="UP000247437"/>
    </source>
</evidence>
<accession>A0A2W0ETH8</accession>
<dbReference type="OrthoDB" id="9972316at2"/>
<evidence type="ECO:0000313" key="1">
    <source>
        <dbReference type="EMBL" id="PYY71206.1"/>
    </source>
</evidence>
<dbReference type="AlphaFoldDB" id="A0A2W0ETH8"/>
<reference evidence="1 2" key="1">
    <citation type="journal article" date="2018" name="Appl. Microbiol. Biotechnol.">
        <title>Characterization of the caprolactam degradation pathway in Pseudomonas jessenii using mass spectrometry-based proteomics.</title>
        <authorList>
            <person name="Otzen M."/>
            <person name="Palacio C."/>
            <person name="Janssen D.B."/>
        </authorList>
    </citation>
    <scope>NUCLEOTIDE SEQUENCE [LARGE SCALE GENOMIC DNA]</scope>
    <source>
        <strain evidence="1 2">GO3</strain>
    </source>
</reference>
<dbReference type="RefSeq" id="WP_110658557.1">
    <property type="nucleotide sequence ID" value="NZ_PDLL01000055.1"/>
</dbReference>
<organism evidence="1 2">
    <name type="scientific">Pseudomonas jessenii</name>
    <dbReference type="NCBI Taxonomy" id="77298"/>
    <lineage>
        <taxon>Bacteria</taxon>
        <taxon>Pseudomonadati</taxon>
        <taxon>Pseudomonadota</taxon>
        <taxon>Gammaproteobacteria</taxon>
        <taxon>Pseudomonadales</taxon>
        <taxon>Pseudomonadaceae</taxon>
        <taxon>Pseudomonas</taxon>
    </lineage>
</organism>
<comment type="caution">
    <text evidence="1">The sequence shown here is derived from an EMBL/GenBank/DDBJ whole genome shotgun (WGS) entry which is preliminary data.</text>
</comment>
<dbReference type="Proteomes" id="UP000247437">
    <property type="component" value="Unassembled WGS sequence"/>
</dbReference>